<protein>
    <submittedName>
        <fullName evidence="1">Uncharacterized protein</fullName>
    </submittedName>
</protein>
<dbReference type="Pfam" id="PF20063">
    <property type="entry name" value="DUF6462"/>
    <property type="match status" value="1"/>
</dbReference>
<dbReference type="EMBL" id="FMXR01000004">
    <property type="protein sequence ID" value="SDB02262.1"/>
    <property type="molecule type" value="Genomic_DNA"/>
</dbReference>
<dbReference type="Proteomes" id="UP000199228">
    <property type="component" value="Unassembled WGS sequence"/>
</dbReference>
<dbReference type="OrthoDB" id="1827122at2"/>
<organism evidence="1 2">
    <name type="scientific">Eubacterium oxidoreducens</name>
    <dbReference type="NCBI Taxonomy" id="1732"/>
    <lineage>
        <taxon>Bacteria</taxon>
        <taxon>Bacillati</taxon>
        <taxon>Bacillota</taxon>
        <taxon>Clostridia</taxon>
        <taxon>Eubacteriales</taxon>
        <taxon>Eubacteriaceae</taxon>
        <taxon>Eubacterium</taxon>
    </lineage>
</organism>
<dbReference type="InterPro" id="IPR045591">
    <property type="entry name" value="DUF6462"/>
</dbReference>
<dbReference type="STRING" id="1732.SAMN02910417_00147"/>
<accession>A0A1G6A1G3</accession>
<reference evidence="1" key="1">
    <citation type="submission" date="2016-10" db="EMBL/GenBank/DDBJ databases">
        <authorList>
            <person name="de Groot N.N."/>
        </authorList>
    </citation>
    <scope>NUCLEOTIDE SEQUENCE [LARGE SCALE GENOMIC DNA]</scope>
    <source>
        <strain evidence="1">DSM 3217</strain>
    </source>
</reference>
<sequence>MAYKRKPVESLEFDVRTGQKKYVRYNEGAELYSMGVHGFMDLAKEAGAVRKIKGVCLVNLEVLNQYIEDMYS</sequence>
<name>A0A1G6A1G3_EUBOX</name>
<evidence type="ECO:0000313" key="1">
    <source>
        <dbReference type="EMBL" id="SDB02262.1"/>
    </source>
</evidence>
<dbReference type="RefSeq" id="WP_031557962.1">
    <property type="nucleotide sequence ID" value="NZ_FMXR01000004.1"/>
</dbReference>
<dbReference type="AlphaFoldDB" id="A0A1G6A1G3"/>
<evidence type="ECO:0000313" key="2">
    <source>
        <dbReference type="Proteomes" id="UP000199228"/>
    </source>
</evidence>
<proteinExistence type="predicted"/>
<gene>
    <name evidence="1" type="ORF">SAMN02910417_00147</name>
</gene>
<keyword evidence="2" id="KW-1185">Reference proteome</keyword>